<comment type="caution">
    <text evidence="2">The sequence shown here is derived from an EMBL/GenBank/DDBJ whole genome shotgun (WGS) entry which is preliminary data.</text>
</comment>
<reference evidence="2" key="2">
    <citation type="submission" date="2021-04" db="EMBL/GenBank/DDBJ databases">
        <authorList>
            <person name="Gilroy R."/>
        </authorList>
    </citation>
    <scope>NUCLEOTIDE SEQUENCE</scope>
    <source>
        <strain evidence="2">ChiSjej1B19-5720</strain>
    </source>
</reference>
<accession>A0A9D2LRJ4</accession>
<organism evidence="2 3">
    <name type="scientific">Candidatus Blautia faecavium</name>
    <dbReference type="NCBI Taxonomy" id="2838487"/>
    <lineage>
        <taxon>Bacteria</taxon>
        <taxon>Bacillati</taxon>
        <taxon>Bacillota</taxon>
        <taxon>Clostridia</taxon>
        <taxon>Lachnospirales</taxon>
        <taxon>Lachnospiraceae</taxon>
        <taxon>Blautia</taxon>
    </lineage>
</organism>
<dbReference type="InterPro" id="IPR001279">
    <property type="entry name" value="Metallo-B-lactamas"/>
</dbReference>
<dbReference type="SMART" id="SM00849">
    <property type="entry name" value="Lactamase_B"/>
    <property type="match status" value="1"/>
</dbReference>
<dbReference type="Pfam" id="PF00753">
    <property type="entry name" value="Lactamase_B"/>
    <property type="match status" value="1"/>
</dbReference>
<dbReference type="AlphaFoldDB" id="A0A9D2LRJ4"/>
<dbReference type="GO" id="GO:0016740">
    <property type="term" value="F:transferase activity"/>
    <property type="evidence" value="ECO:0007669"/>
    <property type="project" value="TreeGrafter"/>
</dbReference>
<reference evidence="2" key="1">
    <citation type="journal article" date="2021" name="PeerJ">
        <title>Extensive microbial diversity within the chicken gut microbiome revealed by metagenomics and culture.</title>
        <authorList>
            <person name="Gilroy R."/>
            <person name="Ravi A."/>
            <person name="Getino M."/>
            <person name="Pursley I."/>
            <person name="Horton D.L."/>
            <person name="Alikhan N.F."/>
            <person name="Baker D."/>
            <person name="Gharbi K."/>
            <person name="Hall N."/>
            <person name="Watson M."/>
            <person name="Adriaenssens E.M."/>
            <person name="Foster-Nyarko E."/>
            <person name="Jarju S."/>
            <person name="Secka A."/>
            <person name="Antonio M."/>
            <person name="Oren A."/>
            <person name="Chaudhuri R.R."/>
            <person name="La Ragione R."/>
            <person name="Hildebrand F."/>
            <person name="Pallen M.J."/>
        </authorList>
    </citation>
    <scope>NUCLEOTIDE SEQUENCE</scope>
    <source>
        <strain evidence="2">ChiSjej1B19-5720</strain>
    </source>
</reference>
<proteinExistence type="predicted"/>
<dbReference type="Gene3D" id="3.60.15.10">
    <property type="entry name" value="Ribonuclease Z/Hydroxyacylglutathione hydrolase-like"/>
    <property type="match status" value="1"/>
</dbReference>
<dbReference type="PANTHER" id="PTHR13754:SF13">
    <property type="entry name" value="METALLO-BETA-LACTAMASE SUPERFAMILY PROTEIN (AFU_ORTHOLOGUE AFUA_3G07630)"/>
    <property type="match status" value="1"/>
</dbReference>
<feature type="domain" description="Metallo-beta-lactamase" evidence="1">
    <location>
        <begin position="20"/>
        <end position="186"/>
    </location>
</feature>
<dbReference type="PANTHER" id="PTHR13754">
    <property type="entry name" value="METALLO-BETA-LACTAMASE SUPERFAMILY PROTEIN"/>
    <property type="match status" value="1"/>
</dbReference>
<dbReference type="CDD" id="cd07713">
    <property type="entry name" value="DHPS-like_MBL-fold"/>
    <property type="match status" value="1"/>
</dbReference>
<protein>
    <submittedName>
        <fullName evidence="2">MBL fold metallo-hydrolase</fullName>
    </submittedName>
</protein>
<dbReference type="SUPFAM" id="SSF56281">
    <property type="entry name" value="Metallo-hydrolase/oxidoreductase"/>
    <property type="match status" value="1"/>
</dbReference>
<name>A0A9D2LRJ4_9FIRM</name>
<dbReference type="Proteomes" id="UP000823842">
    <property type="component" value="Unassembled WGS sequence"/>
</dbReference>
<sequence length="275" mass="30661">MRIVTLMDDRELSAEFQASHGLSFYIETKNHKILFDMGADESFLLNAQRLGVDIAGVDIAFLSHGHYDHGGGLKAFFEANSKASVHMQKKAFGAFYAHDPDGKIRYIGLPEEMKEHPRIVFHTGDYKIDAGIQVFAGVTGRECYSPANDRLFQDMNGHHIQDLFMHEQNLLLKEGNKIVLIAGCAHNGIVNILKKAQTFTPKGIDAVIGGMHLKNAYTDEKELENFCQGLAARLLDTGCDYYTCHCTGTEAYELLRKEMKGKIQYLAAGSELVIE</sequence>
<dbReference type="InterPro" id="IPR052926">
    <property type="entry name" value="Metallo-beta-lactamase_dom"/>
</dbReference>
<gene>
    <name evidence="2" type="ORF">IAA06_04900</name>
</gene>
<evidence type="ECO:0000259" key="1">
    <source>
        <dbReference type="SMART" id="SM00849"/>
    </source>
</evidence>
<dbReference type="InterPro" id="IPR036866">
    <property type="entry name" value="RibonucZ/Hydroxyglut_hydro"/>
</dbReference>
<dbReference type="InterPro" id="IPR041712">
    <property type="entry name" value="DHPS-like_MBL-fold"/>
</dbReference>
<evidence type="ECO:0000313" key="2">
    <source>
        <dbReference type="EMBL" id="HJB28117.1"/>
    </source>
</evidence>
<evidence type="ECO:0000313" key="3">
    <source>
        <dbReference type="Proteomes" id="UP000823842"/>
    </source>
</evidence>
<dbReference type="EMBL" id="DWYZ01000095">
    <property type="protein sequence ID" value="HJB28117.1"/>
    <property type="molecule type" value="Genomic_DNA"/>
</dbReference>